<gene>
    <name evidence="3" type="ORF">AWB77_05609</name>
</gene>
<feature type="transmembrane region" description="Helical" evidence="1">
    <location>
        <begin position="33"/>
        <end position="59"/>
    </location>
</feature>
<accession>A0A158DP83</accession>
<organism evidence="3 4">
    <name type="scientific">Caballeronia fortuita</name>
    <dbReference type="NCBI Taxonomy" id="1777138"/>
    <lineage>
        <taxon>Bacteria</taxon>
        <taxon>Pseudomonadati</taxon>
        <taxon>Pseudomonadota</taxon>
        <taxon>Betaproteobacteria</taxon>
        <taxon>Burkholderiales</taxon>
        <taxon>Burkholderiaceae</taxon>
        <taxon>Caballeronia</taxon>
    </lineage>
</organism>
<dbReference type="AlphaFoldDB" id="A0A158DP83"/>
<keyword evidence="1" id="KW-0812">Transmembrane</keyword>
<proteinExistence type="predicted"/>
<keyword evidence="4" id="KW-1185">Reference proteome</keyword>
<dbReference type="Proteomes" id="UP000054903">
    <property type="component" value="Unassembled WGS sequence"/>
</dbReference>
<keyword evidence="1" id="KW-1133">Transmembrane helix</keyword>
<protein>
    <submittedName>
        <fullName evidence="3">Uncharacterized protein</fullName>
    </submittedName>
</protein>
<reference evidence="3" key="1">
    <citation type="submission" date="2016-01" db="EMBL/GenBank/DDBJ databases">
        <authorList>
            <person name="Peeters C."/>
        </authorList>
    </citation>
    <scope>NUCLEOTIDE SEQUENCE</scope>
    <source>
        <strain evidence="3">LMG 29320</strain>
    </source>
</reference>
<comment type="caution">
    <text evidence="3">The sequence shown here is derived from an EMBL/GenBank/DDBJ whole genome shotgun (WGS) entry which is preliminary data.</text>
</comment>
<evidence type="ECO:0000313" key="4">
    <source>
        <dbReference type="Proteomes" id="UP000054903"/>
    </source>
</evidence>
<feature type="signal peptide" evidence="2">
    <location>
        <begin position="1"/>
        <end position="19"/>
    </location>
</feature>
<feature type="chain" id="PRO_5007624375" evidence="2">
    <location>
        <begin position="20"/>
        <end position="237"/>
    </location>
</feature>
<keyword evidence="1" id="KW-0472">Membrane</keyword>
<evidence type="ECO:0000256" key="1">
    <source>
        <dbReference type="SAM" id="Phobius"/>
    </source>
</evidence>
<evidence type="ECO:0000256" key="2">
    <source>
        <dbReference type="SAM" id="SignalP"/>
    </source>
</evidence>
<name>A0A158DP83_9BURK</name>
<sequence length="237" mass="26063">MMHTCSLFLGILHSVAAFCTPTPDDDGWKIADYISLASAIFTLLGVLSAFAVAIAVPYFQNKHSAILAEEKERAEVCSFLQAIRAEASVAWKNYSRIRPNFQDVETGTNYIGANFLFSEKSFSIYDNAGVQVGRVSDVGLQESIVETYALAKSLIVTFHINNASIHELNGLRSLPLVSGAMPWERVEQIKQILAKLTSQAVNLKELDAALEKSVTDLLQRIDGYLAQCSRTKICIKA</sequence>
<dbReference type="RefSeq" id="WP_061137655.1">
    <property type="nucleotide sequence ID" value="NZ_FCNX02000017.1"/>
</dbReference>
<evidence type="ECO:0000313" key="3">
    <source>
        <dbReference type="EMBL" id="SAK96412.1"/>
    </source>
</evidence>
<keyword evidence="2" id="KW-0732">Signal</keyword>
<dbReference type="EMBL" id="FCNX02000017">
    <property type="protein sequence ID" value="SAK96412.1"/>
    <property type="molecule type" value="Genomic_DNA"/>
</dbReference>